<dbReference type="InterPro" id="IPR010445">
    <property type="entry name" value="LapA_dom"/>
</dbReference>
<evidence type="ECO:0000256" key="4">
    <source>
        <dbReference type="ARBA" id="ARBA00023136"/>
    </source>
</evidence>
<dbReference type="Pfam" id="PF06305">
    <property type="entry name" value="LapA_dom"/>
    <property type="match status" value="1"/>
</dbReference>
<dbReference type="AlphaFoldDB" id="A0A0Q9YP71"/>
<evidence type="ECO:0000256" key="3">
    <source>
        <dbReference type="ARBA" id="ARBA00022989"/>
    </source>
</evidence>
<protein>
    <submittedName>
        <fullName evidence="8">LapA family protein</fullName>
    </submittedName>
</protein>
<evidence type="ECO:0000313" key="7">
    <source>
        <dbReference type="EMBL" id="KRG22614.1"/>
    </source>
</evidence>
<dbReference type="RefSeq" id="WP_075064810.1">
    <property type="nucleotide sequence ID" value="NZ_LKAJ02000001.1"/>
</dbReference>
<keyword evidence="1" id="KW-1003">Cell membrane</keyword>
<dbReference type="EMBL" id="LKAJ01000001">
    <property type="protein sequence ID" value="KRG22614.1"/>
    <property type="molecule type" value="Genomic_DNA"/>
</dbReference>
<keyword evidence="3 5" id="KW-1133">Transmembrane helix</keyword>
<dbReference type="STRING" id="295108.HT99x_00152"/>
<keyword evidence="4 5" id="KW-0472">Membrane</keyword>
<evidence type="ECO:0000256" key="2">
    <source>
        <dbReference type="ARBA" id="ARBA00022692"/>
    </source>
</evidence>
<feature type="transmembrane region" description="Helical" evidence="5">
    <location>
        <begin position="40"/>
        <end position="60"/>
    </location>
</feature>
<keyword evidence="2 5" id="KW-0812">Transmembrane</keyword>
<feature type="domain" description="Lipopolysaccharide assembly protein A" evidence="6">
    <location>
        <begin position="23"/>
        <end position="82"/>
    </location>
</feature>
<evidence type="ECO:0000259" key="6">
    <source>
        <dbReference type="Pfam" id="PF06305"/>
    </source>
</evidence>
<keyword evidence="9" id="KW-1185">Reference proteome</keyword>
<proteinExistence type="predicted"/>
<name>A0A0Q9YP71_9GAMM</name>
<accession>A0A0Q9YP71</accession>
<evidence type="ECO:0000256" key="1">
    <source>
        <dbReference type="ARBA" id="ARBA00022475"/>
    </source>
</evidence>
<organism evidence="7">
    <name type="scientific">Candidatus Berkiella aquae</name>
    <dbReference type="NCBI Taxonomy" id="295108"/>
    <lineage>
        <taxon>Bacteria</taxon>
        <taxon>Pseudomonadati</taxon>
        <taxon>Pseudomonadota</taxon>
        <taxon>Gammaproteobacteria</taxon>
        <taxon>Candidatus Berkiellales</taxon>
        <taxon>Candidatus Berkiellaceae</taxon>
        <taxon>Candidatus Berkiella</taxon>
    </lineage>
</organism>
<sequence>MRIISLLLTLLLIIVGIAFAALNAKAVEINYLIGQTELPLAALLLISLIVGILISVLLLGSSMIKLKTKNKWLESKVKRIQDS</sequence>
<reference evidence="8" key="2">
    <citation type="journal article" date="2016" name="Genome Announc.">
        <title>Draft Genome Sequences of Two Novel Amoeba-Resistant Intranuclear Bacteria, 'Candidatus Berkiella cookevillensis' and 'Candidatus Berkiella aquae'.</title>
        <authorList>
            <person name="Mehari Y.T."/>
            <person name="Arivett B.A."/>
            <person name="Farone A.L."/>
            <person name="Gunderson J.H."/>
            <person name="Farone M.B."/>
        </authorList>
    </citation>
    <scope>NUCLEOTIDE SEQUENCE</scope>
    <source>
        <strain evidence="8">HT99</strain>
    </source>
</reference>
<gene>
    <name evidence="7" type="ORF">HT99x_00152</name>
    <name evidence="8" type="ORF">HT99x_011310</name>
</gene>
<reference evidence="8" key="3">
    <citation type="submission" date="2021-06" db="EMBL/GenBank/DDBJ databases">
        <title>Genomic Description and Analysis of Intracellular Bacteria, Candidatus Berkiella cookevillensis and Candidatus Berkiella aquae.</title>
        <authorList>
            <person name="Kidane D.T."/>
            <person name="Mehari Y.T."/>
            <person name="Rice F.C."/>
            <person name="Arivett B.A."/>
            <person name="Farone A.L."/>
            <person name="Berk S.G."/>
            <person name="Farone M.B."/>
        </authorList>
    </citation>
    <scope>NUCLEOTIDE SEQUENCE</scope>
    <source>
        <strain evidence="8">HT99</strain>
    </source>
</reference>
<evidence type="ECO:0000256" key="5">
    <source>
        <dbReference type="SAM" id="Phobius"/>
    </source>
</evidence>
<evidence type="ECO:0000313" key="9">
    <source>
        <dbReference type="Proteomes" id="UP000051497"/>
    </source>
</evidence>
<reference evidence="7" key="1">
    <citation type="submission" date="2015-09" db="EMBL/GenBank/DDBJ databases">
        <title>Draft Genome Sequences of Two Novel Amoeba-resistant Intranuclear Bacteria, Candidatus Berkiella cookevillensis and Candidatus Berkiella aquae.</title>
        <authorList>
            <person name="Mehari Y.T."/>
            <person name="Arivett B.A."/>
            <person name="Farone A.L."/>
            <person name="Gunderson J.H."/>
            <person name="Farone M.B."/>
        </authorList>
    </citation>
    <scope>NUCLEOTIDE SEQUENCE [LARGE SCALE GENOMIC DNA]</scope>
    <source>
        <strain evidence="7">HT99</strain>
    </source>
</reference>
<dbReference type="EMBL" id="LKAJ02000001">
    <property type="protein sequence ID" value="MCS5712021.1"/>
    <property type="molecule type" value="Genomic_DNA"/>
</dbReference>
<dbReference type="GO" id="GO:0005886">
    <property type="term" value="C:plasma membrane"/>
    <property type="evidence" value="ECO:0007669"/>
    <property type="project" value="InterPro"/>
</dbReference>
<dbReference type="Proteomes" id="UP000051497">
    <property type="component" value="Unassembled WGS sequence"/>
</dbReference>
<comment type="caution">
    <text evidence="7">The sequence shown here is derived from an EMBL/GenBank/DDBJ whole genome shotgun (WGS) entry which is preliminary data.</text>
</comment>
<evidence type="ECO:0000313" key="8">
    <source>
        <dbReference type="EMBL" id="MCS5712021.1"/>
    </source>
</evidence>